<evidence type="ECO:0008006" key="3">
    <source>
        <dbReference type="Google" id="ProtNLM"/>
    </source>
</evidence>
<dbReference type="Proteomes" id="UP000273022">
    <property type="component" value="Unassembled WGS sequence"/>
</dbReference>
<reference evidence="1 2" key="1">
    <citation type="submission" date="2018-09" db="EMBL/GenBank/DDBJ databases">
        <title>Phylogeny of the Shewanellaceae, and recommendation for two new genera, Pseudoshewanella and Parashewanella.</title>
        <authorList>
            <person name="Wang G."/>
        </authorList>
    </citation>
    <scope>NUCLEOTIDE SEQUENCE [LARGE SCALE GENOMIC DNA]</scope>
    <source>
        <strain evidence="1 2">KCTC 22492</strain>
    </source>
</reference>
<dbReference type="InterPro" id="IPR011009">
    <property type="entry name" value="Kinase-like_dom_sf"/>
</dbReference>
<sequence length="1149" mass="130630">MASPEVFLSKQAFSSIDEASISQLHETKKATVSIKIGTFSNEKYLITIENNKLLGQYIGFFHDGKKLQLGDVVGKDSSDQKCYNFLLSLATHPSLSSDIAVTSISSQNVTVEEQILLLERAPNNVGKQVLNTLSDSEPQNKITVIQSALQQLSSQKAADILSQMDHEMRTRLLVTPYWNKLKRTKIIACLPVEQVKVVITEQPEFAKTLLSLESDNSVWQDIPENLQQQLAKLISQQNFPFTFEVFPRVPPNIAVKIASNFNIVELAKILIKTEKTVAAVVFQQLITNAQFQQIKEESSKPNDIDDWCVVESNTLGITPEFDSNTSKFNELELLLREFLIFDCDLNTTVFSPESKELLNYLDDQNLYWLVKQARGRSKLPLITLYFDKILKPPQIIKTTEIKKIIAIIDSNNHDFIDLVLCRLLPIQVIHLIRTLPERVACKMFSPLNSLKVFDECLIPAVIGEIDDDLLQQLREFTCSHHLELITIIMLGFKLKSCSLITATMSPCKQAELCKSMLAVLNVDGTTFQEYYDKCQKHLPCKMLATLIESGGDKHFNFNTLLTSHLLNPDIKNEIANCLNDRFWRQKFFEATEHNEQLMAQFLRLSLVKKKAISQLFTFSNWLEIAQELTDKDLLDFTDFEHPQKLSYWQTKYKDPTELEHIIRTVPSTEWSALLSHFTDYQLAAALFSLTIEIQAQFITAISTHSKATNILTILFFLSEGKTLELIHILFVKPAAIAEKLITLLWQIKTADQKGNSTLKKEIAYLLGELQDANKKAIIIQRNYKAHSTKLEEAKPMFRHINTPIGFVKLTNRGSTPGVEPIEYYYDKDKVFPPMRLPFHRLKKDEFAKLSGGFKKASAIDSQYISFDAEDTQESVQTDTSAMCGPVETDRNEIFKSKLKKVKAALGIKSWAQCSIQPGLQGIVVRKGKITAVFGGDDIINYREQLSPFMSLNYRVFNQFCYDMAKLHENHIFFRDIKPCNFLYKETVTNSKGRRYKLDSPQLSIIDLDDLFTGEPEDVSKECGTLNYSTKVLIELKCSGNPKILKSCDDYAAILTILDTSGDETVNLCLCPADYEDGANDTDYEDGANDTYEHGILDQENTDEYTKASIRTVLKRIIKENYLESVQQFLTDPVKNPLTASLHEIIDWTN</sequence>
<dbReference type="SUPFAM" id="SSF56112">
    <property type="entry name" value="Protein kinase-like (PK-like)"/>
    <property type="match status" value="1"/>
</dbReference>
<proteinExistence type="predicted"/>
<dbReference type="Gene3D" id="1.10.510.10">
    <property type="entry name" value="Transferase(Phosphotransferase) domain 1"/>
    <property type="match status" value="1"/>
</dbReference>
<dbReference type="SUPFAM" id="SSF48029">
    <property type="entry name" value="FliG"/>
    <property type="match status" value="1"/>
</dbReference>
<organism evidence="1 2">
    <name type="scientific">Parashewanella spongiae</name>
    <dbReference type="NCBI Taxonomy" id="342950"/>
    <lineage>
        <taxon>Bacteria</taxon>
        <taxon>Pseudomonadati</taxon>
        <taxon>Pseudomonadota</taxon>
        <taxon>Gammaproteobacteria</taxon>
        <taxon>Alteromonadales</taxon>
        <taxon>Shewanellaceae</taxon>
        <taxon>Parashewanella</taxon>
    </lineage>
</organism>
<evidence type="ECO:0000313" key="2">
    <source>
        <dbReference type="Proteomes" id="UP000273022"/>
    </source>
</evidence>
<dbReference type="RefSeq" id="WP_121852085.1">
    <property type="nucleotide sequence ID" value="NZ_CP037952.1"/>
</dbReference>
<gene>
    <name evidence="1" type="ORF">D5R81_02520</name>
</gene>
<evidence type="ECO:0000313" key="1">
    <source>
        <dbReference type="EMBL" id="RJY19052.1"/>
    </source>
</evidence>
<accession>A0A3A6UIY6</accession>
<dbReference type="OrthoDB" id="9801841at2"/>
<dbReference type="EMBL" id="QYYH01000009">
    <property type="protein sequence ID" value="RJY19052.1"/>
    <property type="molecule type" value="Genomic_DNA"/>
</dbReference>
<dbReference type="AlphaFoldDB" id="A0A3A6UIY6"/>
<comment type="caution">
    <text evidence="1">The sequence shown here is derived from an EMBL/GenBank/DDBJ whole genome shotgun (WGS) entry which is preliminary data.</text>
</comment>
<protein>
    <recommendedName>
        <fullName evidence="3">Protein kinase domain-containing protein</fullName>
    </recommendedName>
</protein>
<keyword evidence="2" id="KW-1185">Reference proteome</keyword>
<name>A0A3A6UIY6_9GAMM</name>
<dbReference type="InterPro" id="IPR011002">
    <property type="entry name" value="FliG_a-hlx"/>
</dbReference>